<gene>
    <name evidence="2" type="ORF">SDC9_32686</name>
</gene>
<dbReference type="PANTHER" id="PTHR12110:SF21">
    <property type="entry name" value="XYLOSE ISOMERASE-LIKE TIM BARREL DOMAIN-CONTAINING PROTEIN"/>
    <property type="match status" value="1"/>
</dbReference>
<comment type="caution">
    <text evidence="2">The sequence shown here is derived from an EMBL/GenBank/DDBJ whole genome shotgun (WGS) entry which is preliminary data.</text>
</comment>
<evidence type="ECO:0000259" key="1">
    <source>
        <dbReference type="Pfam" id="PF01261"/>
    </source>
</evidence>
<feature type="domain" description="Xylose isomerase-like TIM barrel" evidence="1">
    <location>
        <begin position="43"/>
        <end position="220"/>
    </location>
</feature>
<organism evidence="2">
    <name type="scientific">bioreactor metagenome</name>
    <dbReference type="NCBI Taxonomy" id="1076179"/>
    <lineage>
        <taxon>unclassified sequences</taxon>
        <taxon>metagenomes</taxon>
        <taxon>ecological metagenomes</taxon>
    </lineage>
</organism>
<dbReference type="Pfam" id="PF01261">
    <property type="entry name" value="AP_endonuc_2"/>
    <property type="match status" value="1"/>
</dbReference>
<name>A0A644V6A2_9ZZZZ</name>
<sequence length="241" mass="26510">MDYSISTHCLHSDPLDTVLDTLAPHTDHVEIMDDGPHFLTGAELLHSYSYIYSIHAPSRGVNLASVLEPIRRAAVEVIHDTFAVAAEVDAPVVIHPGYIAWEYERELAGRNLRASLAQIRSDAAEFGVTYFIENMGNWGYFYLKTPDDIGLLDGALFCLDVGHANECGNLPAFLEVPFSHVHLHDNDGKHDSHSAVGEGTIDFDAVMKKVRENGIRNPVIEAGTLDGALRSLTLLREMGYA</sequence>
<dbReference type="InterPro" id="IPR050312">
    <property type="entry name" value="IolE/XylAMocC-like"/>
</dbReference>
<dbReference type="InterPro" id="IPR013022">
    <property type="entry name" value="Xyl_isomerase-like_TIM-brl"/>
</dbReference>
<protein>
    <recommendedName>
        <fullName evidence="1">Xylose isomerase-like TIM barrel domain-containing protein</fullName>
    </recommendedName>
</protein>
<dbReference type="EMBL" id="VSSQ01000226">
    <property type="protein sequence ID" value="MPL86701.1"/>
    <property type="molecule type" value="Genomic_DNA"/>
</dbReference>
<evidence type="ECO:0000313" key="2">
    <source>
        <dbReference type="EMBL" id="MPL86701.1"/>
    </source>
</evidence>
<dbReference type="AlphaFoldDB" id="A0A644V6A2"/>
<proteinExistence type="predicted"/>
<dbReference type="Gene3D" id="3.20.20.150">
    <property type="entry name" value="Divalent-metal-dependent TIM barrel enzymes"/>
    <property type="match status" value="1"/>
</dbReference>
<dbReference type="SUPFAM" id="SSF51658">
    <property type="entry name" value="Xylose isomerase-like"/>
    <property type="match status" value="1"/>
</dbReference>
<dbReference type="InterPro" id="IPR036237">
    <property type="entry name" value="Xyl_isomerase-like_sf"/>
</dbReference>
<reference evidence="2" key="1">
    <citation type="submission" date="2019-08" db="EMBL/GenBank/DDBJ databases">
        <authorList>
            <person name="Kucharzyk K."/>
            <person name="Murdoch R.W."/>
            <person name="Higgins S."/>
            <person name="Loffler F."/>
        </authorList>
    </citation>
    <scope>NUCLEOTIDE SEQUENCE</scope>
</reference>
<dbReference type="PANTHER" id="PTHR12110">
    <property type="entry name" value="HYDROXYPYRUVATE ISOMERASE"/>
    <property type="match status" value="1"/>
</dbReference>
<accession>A0A644V6A2</accession>